<dbReference type="AlphaFoldDB" id="A0A8C4L1N9"/>
<dbReference type="InterPro" id="IPR026794">
    <property type="entry name" value="ADISSP"/>
</dbReference>
<evidence type="ECO:0000256" key="1">
    <source>
        <dbReference type="ARBA" id="ARBA00035018"/>
    </source>
</evidence>
<proteinExistence type="inferred from homology"/>
<keyword evidence="5" id="KW-1185">Reference proteome</keyword>
<organism evidence="4 5">
    <name type="scientific">Equus asinus</name>
    <name type="common">Donkey</name>
    <name type="synonym">Equus africanus asinus</name>
    <dbReference type="NCBI Taxonomy" id="9793"/>
    <lineage>
        <taxon>Eukaryota</taxon>
        <taxon>Metazoa</taxon>
        <taxon>Chordata</taxon>
        <taxon>Craniata</taxon>
        <taxon>Vertebrata</taxon>
        <taxon>Euteleostomi</taxon>
        <taxon>Mammalia</taxon>
        <taxon>Eutheria</taxon>
        <taxon>Laurasiatheria</taxon>
        <taxon>Perissodactyla</taxon>
        <taxon>Equidae</taxon>
        <taxon>Equus</taxon>
    </lineage>
</organism>
<reference evidence="4 5" key="1">
    <citation type="journal article" date="2020" name="Nat. Commun.">
        <title>Donkey genomes provide new insights into domestication and selection for coat color.</title>
        <authorList>
            <person name="Wang"/>
            <person name="C."/>
            <person name="Li"/>
            <person name="H."/>
            <person name="Guo"/>
            <person name="Y."/>
            <person name="Huang"/>
            <person name="J."/>
            <person name="Sun"/>
            <person name="Y."/>
            <person name="Min"/>
            <person name="J."/>
            <person name="Wang"/>
            <person name="J."/>
            <person name="Fang"/>
            <person name="X."/>
            <person name="Zhao"/>
            <person name="Z."/>
            <person name="Wang"/>
            <person name="S."/>
            <person name="Zhang"/>
            <person name="Y."/>
            <person name="Liu"/>
            <person name="Q."/>
            <person name="Jiang"/>
            <person name="Q."/>
            <person name="Wang"/>
            <person name="X."/>
            <person name="Guo"/>
            <person name="Y."/>
            <person name="Yang"/>
            <person name="C."/>
            <person name="Wang"/>
            <person name="Y."/>
            <person name="Tian"/>
            <person name="F."/>
            <person name="Zhuang"/>
            <person name="G."/>
            <person name="Fan"/>
            <person name="Y."/>
            <person name="Gao"/>
            <person name="Q."/>
            <person name="Li"/>
            <person name="Y."/>
            <person name="Ju"/>
            <person name="Z."/>
            <person name="Li"/>
            <person name="J."/>
            <person name="Li"/>
            <person name="R."/>
            <person name="Hou"/>
            <person name="M."/>
            <person name="Yang"/>
            <person name="G."/>
            <person name="Liu"/>
            <person name="G."/>
            <person name="Liu"/>
            <person name="W."/>
            <person name="Guo"/>
            <person name="J."/>
            <person name="Pan"/>
            <person name="S."/>
            <person name="Fan"/>
            <person name="G."/>
            <person name="Zhang"/>
            <person name="W."/>
            <person name="Zhang"/>
            <person name="R."/>
            <person name="Yu"/>
            <person name="J."/>
            <person name="Zhang"/>
            <person name="X."/>
            <person name="Yin"/>
            <person name="Q."/>
            <person name="Ji"/>
            <person name="C."/>
            <person name="Jin"/>
            <person name="Y."/>
            <person name="Yue"/>
            <person name="G."/>
            <person name="Liu"/>
            <person name="M."/>
            <person name="Xu"/>
            <person name="J."/>
            <person name="Liu"/>
            <person name="S."/>
            <person name="Jordana"/>
            <person name="J."/>
            <person name="Noce"/>
            <person name="A."/>
            <person name="Amills"/>
            <person name="M."/>
            <person name="Wu"/>
            <person name="D.D."/>
            <person name="Li"/>
            <person name="S."/>
            <person name="Zhou"/>
            <person name="X. and Zhong"/>
            <person name="J."/>
        </authorList>
    </citation>
    <scope>NUCLEOTIDE SEQUENCE [LARGE SCALE GENOMIC DNA]</scope>
</reference>
<sequence length="302" mass="33317">GGRRRRRGGLSSCSASSPRCRCDRHSCRRGRPSRPRSAPCTAPARVPGAWEAAELEWQCLAGAECLTLWQGGRPWLQPTREDSTEPVPVSCSCPPPLSGWDHPEEQAGASGTDRPGREGPRDGELGSVKESTRQGNKPRVRSIRFAAGHDAEGSQSHVHFDEKLHDSVVMVTQESDSSFLVKVGFLKILHRYEITFTLPPVHRLSKDIREAPVPSLHLKLLSIMPIPEGYSIKCEYSAHKEGVLKEEMLLACEGGTGTCVRVMVQARVMDRHHGTPMLLDGVKCVGAELEYDSEHSDWHGFD</sequence>
<evidence type="ECO:0000313" key="4">
    <source>
        <dbReference type="Ensembl" id="ENSEASP00005001365.2"/>
    </source>
</evidence>
<accession>A0A8C4L1N9</accession>
<evidence type="ECO:0000256" key="3">
    <source>
        <dbReference type="SAM" id="MobiDB-lite"/>
    </source>
</evidence>
<dbReference type="Pfam" id="PF15006">
    <property type="entry name" value="DUF4517"/>
    <property type="match status" value="1"/>
</dbReference>
<dbReference type="PANTHER" id="PTHR13287:SF2">
    <property type="entry name" value="ADIPOSE-SECRETED SIGNALING PROTEIN"/>
    <property type="match status" value="1"/>
</dbReference>
<protein>
    <recommendedName>
        <fullName evidence="2">Adipose-secreted signaling protein</fullName>
    </recommendedName>
</protein>
<feature type="compositionally biased region" description="Low complexity" evidence="3">
    <location>
        <begin position="9"/>
        <end position="19"/>
    </location>
</feature>
<gene>
    <name evidence="4" type="primary">ADISSP</name>
</gene>
<comment type="similarity">
    <text evidence="1">Belongs to the ADISSP family.</text>
</comment>
<name>A0A8C4L1N9_EQUAS</name>
<dbReference type="PANTHER" id="PTHR13287">
    <property type="entry name" value="ADIPOSE-SECRETED SIGNALING PROTEIN"/>
    <property type="match status" value="1"/>
</dbReference>
<evidence type="ECO:0000256" key="2">
    <source>
        <dbReference type="ARBA" id="ARBA00035300"/>
    </source>
</evidence>
<dbReference type="GeneTree" id="ENSGT00390000008711"/>
<reference evidence="4" key="3">
    <citation type="submission" date="2025-09" db="UniProtKB">
        <authorList>
            <consortium name="Ensembl"/>
        </authorList>
    </citation>
    <scope>IDENTIFICATION</scope>
</reference>
<feature type="compositionally biased region" description="Basic and acidic residues" evidence="3">
    <location>
        <begin position="114"/>
        <end position="124"/>
    </location>
</feature>
<dbReference type="Proteomes" id="UP000694387">
    <property type="component" value="Chromosome 15"/>
</dbReference>
<dbReference type="Ensembl" id="ENSEAST00005001540.2">
    <property type="protein sequence ID" value="ENSEASP00005001365.2"/>
    <property type="gene ID" value="ENSEASG00005001129.2"/>
</dbReference>
<reference evidence="4" key="2">
    <citation type="submission" date="2025-08" db="UniProtKB">
        <authorList>
            <consortium name="Ensembl"/>
        </authorList>
    </citation>
    <scope>IDENTIFICATION</scope>
</reference>
<feature type="region of interest" description="Disordered" evidence="3">
    <location>
        <begin position="1"/>
        <end position="43"/>
    </location>
</feature>
<feature type="region of interest" description="Disordered" evidence="3">
    <location>
        <begin position="77"/>
        <end position="140"/>
    </location>
</feature>
<evidence type="ECO:0000313" key="5">
    <source>
        <dbReference type="Proteomes" id="UP000694387"/>
    </source>
</evidence>